<evidence type="ECO:0000313" key="1">
    <source>
        <dbReference type="Proteomes" id="UP000694863"/>
    </source>
</evidence>
<gene>
    <name evidence="2" type="primary">SH3D21</name>
</gene>
<keyword evidence="1" id="KW-1185">Reference proteome</keyword>
<protein>
    <submittedName>
        <fullName evidence="2">SH3 domain-containing protein 21</fullName>
    </submittedName>
</protein>
<reference evidence="2" key="1">
    <citation type="submission" date="2025-08" db="UniProtKB">
        <authorList>
            <consortium name="RefSeq"/>
        </authorList>
    </citation>
    <scope>IDENTIFICATION</scope>
</reference>
<proteinExistence type="predicted"/>
<dbReference type="Proteomes" id="UP000694863">
    <property type="component" value="Unplaced"/>
</dbReference>
<accession>A0AC55DTP3</accession>
<sequence>MEVLVLYGYHAQEEGELSLAPGDVVHEVRQGSAQGWLCGELRGRCGLFPERLVQEIPEDLRGAAEAQRPRCPRRQGHLTKSWGSKRWCKVNFNYSPEQADELKLQAGEIVEVLKEIEDGWWLGQKNGQLGAFPSNFVELLDSGPPSRDHPAMPSISPYPRRPPKLSSLTYDSPPDYLQTVPHPETYRILFDYQPEAPDELELRSGDMVKVLRKTTEDKGWWEGECQGRRGVFPDNFVLPPPPIKKLVPHKMMSQESAPIKEPKKVVPKAALSTAKKLVAATSGPGKAKPSRTSSGDNQKRPSRDSGSSGRFLGGTPGHPGRKRFKAQVPRQRSVPSQEKEHTRLAKAPPGSKIPALDKTPKPEKTLHPDKAAAPEKTRTPKKVPTFEKTPTPDKGPTPEKAPTPDRAASPEKTPVLNKTPTSKKTPAPDKVPIPEKALTPDKASTPEAAPTPDNDLTPDQVPTPEEVSSVDEAPSPEVPPEEEAPGPKIAHPGEEASTLDEILTQDQVLCEEAPCRPHNNHLHGFSPEGTLQEATSHVPEDAPPQEPGLLPEEPLLQAPCPEPICGEMKPHLGPLQPGSTPAPDKAHPQEGASTLLQEEPPPAEGEAPQKEEMAPKEETPSKEQTSPEKEATYQGEVVPPSESGVTAPKKPHSIKPTPGARETPSLQSLAPQNPTAGMEDRGGVGRLVDEVAALRRSLDLMRTQLERKLSSIGEELKIEREHRQRLEVQMLQRTQEARSLASSHSQTQTY</sequence>
<name>A0AC55DTP3_ECHTE</name>
<organism evidence="1 2">
    <name type="scientific">Echinops telfairi</name>
    <name type="common">Lesser hedgehog tenrec</name>
    <dbReference type="NCBI Taxonomy" id="9371"/>
    <lineage>
        <taxon>Eukaryota</taxon>
        <taxon>Metazoa</taxon>
        <taxon>Chordata</taxon>
        <taxon>Craniata</taxon>
        <taxon>Vertebrata</taxon>
        <taxon>Euteleostomi</taxon>
        <taxon>Mammalia</taxon>
        <taxon>Eutheria</taxon>
        <taxon>Afrotheria</taxon>
        <taxon>Tenrecidae</taxon>
        <taxon>Tenrecinae</taxon>
        <taxon>Echinops</taxon>
    </lineage>
</organism>
<evidence type="ECO:0000313" key="2">
    <source>
        <dbReference type="RefSeq" id="XP_045155113.1"/>
    </source>
</evidence>
<dbReference type="RefSeq" id="XP_045155113.1">
    <property type="nucleotide sequence ID" value="XM_045299178.1"/>
</dbReference>